<evidence type="ECO:0000313" key="2">
    <source>
        <dbReference type="EMBL" id="MFD0622157.1"/>
    </source>
</evidence>
<evidence type="ECO:0000313" key="4">
    <source>
        <dbReference type="Proteomes" id="UP001596915"/>
    </source>
</evidence>
<keyword evidence="4" id="KW-1185">Reference proteome</keyword>
<dbReference type="EMBL" id="JBHTGL010000005">
    <property type="protein sequence ID" value="MFD0622157.1"/>
    <property type="molecule type" value="Genomic_DNA"/>
</dbReference>
<comment type="caution">
    <text evidence="3">The sequence shown here is derived from an EMBL/GenBank/DDBJ whole genome shotgun (WGS) entry which is preliminary data.</text>
</comment>
<dbReference type="EMBL" id="JBHTGL010000006">
    <property type="protein sequence ID" value="MFD0622470.1"/>
    <property type="molecule type" value="Genomic_DNA"/>
</dbReference>
<organism evidence="3 4">
    <name type="scientific">Streptomyces sanglieri</name>
    <dbReference type="NCBI Taxonomy" id="193460"/>
    <lineage>
        <taxon>Bacteria</taxon>
        <taxon>Bacillati</taxon>
        <taxon>Actinomycetota</taxon>
        <taxon>Actinomycetes</taxon>
        <taxon>Kitasatosporales</taxon>
        <taxon>Streptomycetaceae</taxon>
        <taxon>Streptomyces</taxon>
    </lineage>
</organism>
<name>A0ABW2WR67_9ACTN</name>
<reference evidence="3" key="3">
    <citation type="submission" date="2024-09" db="EMBL/GenBank/DDBJ databases">
        <authorList>
            <person name="Sun Q."/>
            <person name="Mori K."/>
        </authorList>
    </citation>
    <scope>NUCLEOTIDE SEQUENCE</scope>
    <source>
        <strain evidence="3">JCM 12607</strain>
    </source>
</reference>
<evidence type="ECO:0000313" key="3">
    <source>
        <dbReference type="EMBL" id="MFD0622470.1"/>
    </source>
</evidence>
<proteinExistence type="predicted"/>
<dbReference type="InterPro" id="IPR010998">
    <property type="entry name" value="Integrase_recombinase_N"/>
</dbReference>
<dbReference type="Gene3D" id="1.10.150.130">
    <property type="match status" value="1"/>
</dbReference>
<evidence type="ECO:0008006" key="5">
    <source>
        <dbReference type="Google" id="ProtNLM"/>
    </source>
</evidence>
<protein>
    <recommendedName>
        <fullName evidence="5">Integrase</fullName>
    </recommendedName>
</protein>
<reference evidence="3" key="1">
    <citation type="journal article" date="2014" name="Int. J. Syst. Evol. Microbiol.">
        <title>Complete genome of a new Firmicutes species belonging to the dominant human colonic microbiota ('Ruminococcus bicirculans') reveals two chromosomes and a selective capacity to utilize plant glucans.</title>
        <authorList>
            <consortium name="NISC Comparative Sequencing Program"/>
            <person name="Wegmann U."/>
            <person name="Louis P."/>
            <person name="Goesmann A."/>
            <person name="Henrissat B."/>
            <person name="Duncan S.H."/>
            <person name="Flint H.J."/>
        </authorList>
    </citation>
    <scope>NUCLEOTIDE SEQUENCE</scope>
    <source>
        <strain evidence="3">JCM 12607</strain>
    </source>
</reference>
<accession>A0ABW2WR67</accession>
<reference evidence="4" key="2">
    <citation type="journal article" date="2019" name="Int. J. Syst. Evol. Microbiol.">
        <title>The Global Catalogue of Microorganisms (GCM) 10K type strain sequencing project: providing services to taxonomists for standard genome sequencing and annotation.</title>
        <authorList>
            <consortium name="The Broad Institute Genomics Platform"/>
            <consortium name="The Broad Institute Genome Sequencing Center for Infectious Disease"/>
            <person name="Wu L."/>
            <person name="Ma J."/>
        </authorList>
    </citation>
    <scope>NUCLEOTIDE SEQUENCE [LARGE SCALE GENOMIC DNA]</scope>
    <source>
        <strain evidence="4">JCM 12607</strain>
    </source>
</reference>
<sequence>MVVSADYELHVEACAYLASLRRVDRSVNTERVYAGRVALYLSYCVTHGIDWKKPGLPTLARLLYWLVEEPTPSKGQKPGVEPRFRSKVTANQIMTTLCGFLQFCGQQGWVSSETVGQLSE</sequence>
<keyword evidence="1" id="KW-0238">DNA-binding</keyword>
<dbReference type="Proteomes" id="UP001596915">
    <property type="component" value="Unassembled WGS sequence"/>
</dbReference>
<evidence type="ECO:0000256" key="1">
    <source>
        <dbReference type="ARBA" id="ARBA00023125"/>
    </source>
</evidence>
<gene>
    <name evidence="2" type="ORF">ACFQ2K_04350</name>
    <name evidence="3" type="ORF">ACFQ2K_06105</name>
</gene>